<gene>
    <name evidence="1" type="ORF">FRZ06_19205</name>
</gene>
<evidence type="ECO:0000313" key="1">
    <source>
        <dbReference type="EMBL" id="QOX65330.1"/>
    </source>
</evidence>
<organism evidence="1 2">
    <name type="scientific">Anoxybacterium hadale</name>
    <dbReference type="NCBI Taxonomy" id="3408580"/>
    <lineage>
        <taxon>Bacteria</taxon>
        <taxon>Bacillati</taxon>
        <taxon>Bacillota</taxon>
        <taxon>Clostridia</taxon>
        <taxon>Peptostreptococcales</taxon>
        <taxon>Anaerovoracaceae</taxon>
        <taxon>Anoxybacterium</taxon>
    </lineage>
</organism>
<dbReference type="EMBL" id="CP042469">
    <property type="protein sequence ID" value="QOX65330.1"/>
    <property type="molecule type" value="Genomic_DNA"/>
</dbReference>
<accession>A0ACD1AFR3</accession>
<evidence type="ECO:0000313" key="2">
    <source>
        <dbReference type="Proteomes" id="UP000594014"/>
    </source>
</evidence>
<reference evidence="1" key="1">
    <citation type="submission" date="2019-08" db="EMBL/GenBank/DDBJ databases">
        <title>Genome sequence of Clostridiales bacterium MT110.</title>
        <authorList>
            <person name="Cao J."/>
        </authorList>
    </citation>
    <scope>NUCLEOTIDE SEQUENCE</scope>
    <source>
        <strain evidence="1">MT110</strain>
    </source>
</reference>
<protein>
    <submittedName>
        <fullName evidence="1">Uncharacterized protein</fullName>
    </submittedName>
</protein>
<name>A0ACD1AFR3_9FIRM</name>
<dbReference type="Proteomes" id="UP000594014">
    <property type="component" value="Chromosome"/>
</dbReference>
<proteinExistence type="predicted"/>
<keyword evidence="2" id="KW-1185">Reference proteome</keyword>
<sequence>MKSFVRPLANLTGWAFGILIVLILMTGKAYGAEYIYYTQSYAPYQLKMAEVSDLSASSVIYTSPTGSPYAVAVDESERRIYFSDPHGTVAKILQAKLDGSDVTTFIEGVHAQGLAVNQKNGDLYYAEPDKGTVYKAGRSGSDGTVIYSSIGAPRAVAVDPDGNGGAGYLYIADYNLGKIMRTGLDGSDMEIFLDGVHASGLAVDGVNGKLYYAEAYEPNFYVARVNLKDGQGKETIYTSATGSPRALAIDQKSGSVYFSDWHSTVAKIFRANLTGEAGLTELVSSVNAYGVAVFAETPQTNQPTISAITNAGYIKKDAAVTFSSETGAKTYYTTAVNGEPEAPTEATNSYVSGNEPIPLPSLTFGDVLTIKAASLADGKTLSETVTSSFTVQPTTELSVIGVSIADKVYDGNDIATGTYLGNFSGVLGSDVVSISGSPTFLFEDSFAGEGKTVLMGGLSVSGTDREYYTLDTKLSISKAANITKKSLLLGSVTASNKEYDGTDSAKVAALTIASGVIGSDDVSVDLDQVTAVFEAGAAAGEQKNVAVSNILLKGSKAQNYSIASSAAATADILPKTVTVSGVTISDKIYDGNDSAAISDADLSGIVGADEVFLDYSQASASFDDEKAGDTKPVTVSGLNLGGSDKNNYKLPSDGFRTVGNILPLGTISAPEASIASGAFIKNGAQITLTAAGGLDAVIYYTMGDSATDPDRDDKAIPSGGTVTITGNLGETIVLSAFGASTGYADSPIARFTYQIQGSQILSITGVSAADKDYDGTRAAAISGGMLSGVITPGDDVALESSGAYGQFTDKNAGTNKVVEGKGYELKGTDAVYYSLQIPELTADIRQREVSVSTVDIEDKVYDGTTQASILGAALSWKAAGDDVSVDFSSAVAAFEDAALGSRKLIAVTGLVLEGSDAGNYYLINSDTQAYGNIIATGTVASPYAEPSEGNILSGAAIILSTSTDGAEIYYTTDGSTPTQGGNLYSGAVKLTGNPGDQIAVKAIAVKAGMTDSGIMEKTYTFIAAPKPDDPQEPEHGSSGKGKTKTSQEPEIRIVNTQTDSSAVTTLAASADASGKSSASISTDYMNKATIAAVKEAEQRGGGIAAGITIHIEAPQSSSSVTTGIPAAAIRQAVEEGLRTLTVSTSIASVSFDSEALFEIAGESAGQVKITAAKADPSQLSGETLQLLGSRPVYQFSVTDGDRAVSHFNGTVTVSIPYTPQAGEDLNSIVIYFINSAGVPEAVPQCRYDSEAGTITFQAGYFNLYAVGYHPVVFKDVSSGAWYQDAVSFIASREITTGVAEGKYGPDEKLTRGQFMVMLMKTYGISPDNSRTASFSDAGDTYYTGYLAAAKRLGLSDGVGNNLFAPERKISRQELFTLTYQVLKNIGKLSERDFEKTLTDSGKSLADFSDSTELSDWAKDAVNLFVEQGIISGSNGRIAAKGDVTRAQLAQMLYNLLNH</sequence>